<evidence type="ECO:0000313" key="2">
    <source>
        <dbReference type="Proteomes" id="UP001497392"/>
    </source>
</evidence>
<comment type="caution">
    <text evidence="1">The sequence shown here is derived from an EMBL/GenBank/DDBJ whole genome shotgun (WGS) entry which is preliminary data.</text>
</comment>
<dbReference type="Proteomes" id="UP001497392">
    <property type="component" value="Unassembled WGS sequence"/>
</dbReference>
<evidence type="ECO:0000313" key="1">
    <source>
        <dbReference type="EMBL" id="CAL5219749.1"/>
    </source>
</evidence>
<protein>
    <submittedName>
        <fullName evidence="1">G1649 protein</fullName>
    </submittedName>
</protein>
<sequence length="142" mass="16220">MHDKTIDVNPQREKTSAMLFQRMAWLLRRVDPATQLRISMINAPVADDSHDDTEDWESLMSDLHAVIKASQHLPHMKALKWDVQLPDLDDGSGSWRQRSAEYVLQCQRWQDQLLLSAPSMTALSLGPNVFLRTCATSPPWNP</sequence>
<name>A0ABP1FKM1_9CHLO</name>
<gene>
    <name evidence="1" type="primary">g1649</name>
    <name evidence="1" type="ORF">VP750_LOCUS1408</name>
</gene>
<organism evidence="1 2">
    <name type="scientific">Coccomyxa viridis</name>
    <dbReference type="NCBI Taxonomy" id="1274662"/>
    <lineage>
        <taxon>Eukaryota</taxon>
        <taxon>Viridiplantae</taxon>
        <taxon>Chlorophyta</taxon>
        <taxon>core chlorophytes</taxon>
        <taxon>Trebouxiophyceae</taxon>
        <taxon>Trebouxiophyceae incertae sedis</taxon>
        <taxon>Coccomyxaceae</taxon>
        <taxon>Coccomyxa</taxon>
    </lineage>
</organism>
<proteinExistence type="predicted"/>
<accession>A0ABP1FKM1</accession>
<dbReference type="EMBL" id="CAXHTA020000002">
    <property type="protein sequence ID" value="CAL5219749.1"/>
    <property type="molecule type" value="Genomic_DNA"/>
</dbReference>
<reference evidence="1 2" key="1">
    <citation type="submission" date="2024-06" db="EMBL/GenBank/DDBJ databases">
        <authorList>
            <person name="Kraege A."/>
            <person name="Thomma B."/>
        </authorList>
    </citation>
    <scope>NUCLEOTIDE SEQUENCE [LARGE SCALE GENOMIC DNA]</scope>
</reference>
<keyword evidence="2" id="KW-1185">Reference proteome</keyword>